<keyword evidence="3" id="KW-1185">Reference proteome</keyword>
<proteinExistence type="predicted"/>
<feature type="transmembrane region" description="Helical" evidence="1">
    <location>
        <begin position="344"/>
        <end position="364"/>
    </location>
</feature>
<feature type="transmembrane region" description="Helical" evidence="1">
    <location>
        <begin position="270"/>
        <end position="290"/>
    </location>
</feature>
<gene>
    <name evidence="2" type="ORF">EYW49_02860</name>
</gene>
<evidence type="ECO:0000313" key="2">
    <source>
        <dbReference type="EMBL" id="TBW40687.1"/>
    </source>
</evidence>
<feature type="transmembrane region" description="Helical" evidence="1">
    <location>
        <begin position="183"/>
        <end position="206"/>
    </location>
</feature>
<reference evidence="2 3" key="1">
    <citation type="submission" date="2019-02" db="EMBL/GenBank/DDBJ databases">
        <title>Siculibacillus lacustris gen. nov., sp. nov., a new rosette-forming bacterium isolated from a freshwater crater lake (Lake St. Ana, Romania).</title>
        <authorList>
            <person name="Felfoldi T."/>
            <person name="Marton Z."/>
            <person name="Szabo A."/>
            <person name="Mentes A."/>
            <person name="Boka K."/>
            <person name="Marialigeti K."/>
            <person name="Mathe I."/>
            <person name="Koncz M."/>
            <person name="Schumann P."/>
            <person name="Toth E."/>
        </authorList>
    </citation>
    <scope>NUCLEOTIDE SEQUENCE [LARGE SCALE GENOMIC DNA]</scope>
    <source>
        <strain evidence="2 3">SA-279</strain>
    </source>
</reference>
<feature type="transmembrane region" description="Helical" evidence="1">
    <location>
        <begin position="245"/>
        <end position="263"/>
    </location>
</feature>
<name>A0A4Q9VXM9_9HYPH</name>
<dbReference type="GO" id="GO:0005886">
    <property type="term" value="C:plasma membrane"/>
    <property type="evidence" value="ECO:0007669"/>
    <property type="project" value="TreeGrafter"/>
</dbReference>
<comment type="caution">
    <text evidence="2">The sequence shown here is derived from an EMBL/GenBank/DDBJ whole genome shotgun (WGS) entry which is preliminary data.</text>
</comment>
<dbReference type="AlphaFoldDB" id="A0A4Q9VXM9"/>
<dbReference type="RefSeq" id="WP_131305856.1">
    <property type="nucleotide sequence ID" value="NZ_SJFN01000003.1"/>
</dbReference>
<evidence type="ECO:0000256" key="1">
    <source>
        <dbReference type="SAM" id="Phobius"/>
    </source>
</evidence>
<keyword evidence="1" id="KW-0812">Transmembrane</keyword>
<dbReference type="InterPro" id="IPR006160">
    <property type="entry name" value="SCFA_transpt_AtoE"/>
</dbReference>
<dbReference type="OrthoDB" id="9342495at2"/>
<keyword evidence="1" id="KW-0472">Membrane</keyword>
<feature type="transmembrane region" description="Helical" evidence="1">
    <location>
        <begin position="21"/>
        <end position="42"/>
    </location>
</feature>
<feature type="transmembrane region" description="Helical" evidence="1">
    <location>
        <begin position="384"/>
        <end position="409"/>
    </location>
</feature>
<keyword evidence="1" id="KW-1133">Transmembrane helix</keyword>
<dbReference type="PANTHER" id="PTHR41983:SF2">
    <property type="entry name" value="SHORT-CHAIN FATTY ACID TRANSPORTER-RELATED"/>
    <property type="match status" value="1"/>
</dbReference>
<sequence>MINKLLMFFVNLMQKYLPDPFTIAWLITLVVVAMALGITHTSPVQIINYWGQSFFDILSFAMQMALVVVTGYALAVSRPVHEFLKRIVLIPKTPVQTVLFIALVSMVLYYLNWGLGLIAGALLAKEAGKHHADVDFRLIVTAAFSGIIITHGGLSASIPLLISTKGHFLEKEIGLVPLSQTIFGAQSLTLTILLAIIIPLACTLLFPKKENMVLVDPSVFEEEEAIRETPRTSNTLADRLDDSVILKWSLGLFGLAYLAMQIWEKGINLNILIMLFLILGIIAHGSLLGYTKAVTKGALSCGGIILQFPFYAGIMGIMKGSGLVFIISDWLLSLSTASTFQIYCYLSSVVISIFVPSAGGHWVVQAPFMLPAAAKLGVEPWKVAMGVAWGESIWNIVCPFWALPVLAIAKVGLRDLIGFSVLLFLVGNVVAIGCLWFIQ</sequence>
<dbReference type="Pfam" id="PF02667">
    <property type="entry name" value="SCFA_trans"/>
    <property type="match status" value="1"/>
</dbReference>
<feature type="transmembrane region" description="Helical" evidence="1">
    <location>
        <begin position="54"/>
        <end position="76"/>
    </location>
</feature>
<accession>A0A4Q9VXM9</accession>
<dbReference type="Proteomes" id="UP000292781">
    <property type="component" value="Unassembled WGS sequence"/>
</dbReference>
<feature type="transmembrane region" description="Helical" evidence="1">
    <location>
        <begin position="136"/>
        <end position="162"/>
    </location>
</feature>
<dbReference type="PANTHER" id="PTHR41983">
    <property type="entry name" value="SHORT-CHAIN FATTY ACID TRANSPORTER-RELATED"/>
    <property type="match status" value="1"/>
</dbReference>
<protein>
    <submittedName>
        <fullName evidence="2">Short-chain fatty acid transporter</fullName>
    </submittedName>
</protein>
<feature type="transmembrane region" description="Helical" evidence="1">
    <location>
        <begin position="97"/>
        <end position="124"/>
    </location>
</feature>
<feature type="transmembrane region" description="Helical" evidence="1">
    <location>
        <begin position="310"/>
        <end position="332"/>
    </location>
</feature>
<feature type="transmembrane region" description="Helical" evidence="1">
    <location>
        <begin position="416"/>
        <end position="438"/>
    </location>
</feature>
<evidence type="ECO:0000313" key="3">
    <source>
        <dbReference type="Proteomes" id="UP000292781"/>
    </source>
</evidence>
<organism evidence="2 3">
    <name type="scientific">Siculibacillus lacustris</name>
    <dbReference type="NCBI Taxonomy" id="1549641"/>
    <lineage>
        <taxon>Bacteria</taxon>
        <taxon>Pseudomonadati</taxon>
        <taxon>Pseudomonadota</taxon>
        <taxon>Alphaproteobacteria</taxon>
        <taxon>Hyphomicrobiales</taxon>
        <taxon>Ancalomicrobiaceae</taxon>
        <taxon>Siculibacillus</taxon>
    </lineage>
</organism>
<dbReference type="EMBL" id="SJFN01000003">
    <property type="protein sequence ID" value="TBW40687.1"/>
    <property type="molecule type" value="Genomic_DNA"/>
</dbReference>